<feature type="domain" description="Shikimate dehydrogenase substrate binding N-terminal" evidence="8">
    <location>
        <begin position="6"/>
        <end position="88"/>
    </location>
</feature>
<evidence type="ECO:0000313" key="9">
    <source>
        <dbReference type="EMBL" id="CUN77197.1"/>
    </source>
</evidence>
<dbReference type="Pfam" id="PF08501">
    <property type="entry name" value="Shikimate_dh_N"/>
    <property type="match status" value="1"/>
</dbReference>
<evidence type="ECO:0000256" key="1">
    <source>
        <dbReference type="ARBA" id="ARBA00004871"/>
    </source>
</evidence>
<comment type="similarity">
    <text evidence="7">Belongs to the shikimate dehydrogenase family.</text>
</comment>
<feature type="binding site" evidence="7">
    <location>
        <position position="61"/>
    </location>
    <ligand>
        <name>shikimate</name>
        <dbReference type="ChEBI" id="CHEBI:36208"/>
    </ligand>
</feature>
<proteinExistence type="inferred from homology"/>
<dbReference type="Gene3D" id="3.40.50.10860">
    <property type="entry name" value="Leucine Dehydrogenase, chain A, domain 1"/>
    <property type="match status" value="1"/>
</dbReference>
<dbReference type="NCBIfam" id="TIGR00507">
    <property type="entry name" value="aroE"/>
    <property type="match status" value="1"/>
</dbReference>
<keyword evidence="10" id="KW-1185">Reference proteome</keyword>
<comment type="function">
    <text evidence="7">Involved in the biosynthesis of the chorismate, which leads to the biosynthesis of aromatic amino acids. Catalyzes the reversible NADPH linked reduction of 3-dehydroshikimate (DHSA) to yield shikimate (SA).</text>
</comment>
<dbReference type="Gene3D" id="3.40.50.720">
    <property type="entry name" value="NAD(P)-binding Rossmann-like Domain"/>
    <property type="match status" value="1"/>
</dbReference>
<feature type="binding site" evidence="7">
    <location>
        <position position="211"/>
    </location>
    <ligand>
        <name>NADP(+)</name>
        <dbReference type="ChEBI" id="CHEBI:58349"/>
    </ligand>
</feature>
<comment type="catalytic activity">
    <reaction evidence="7">
        <text>shikimate + NADP(+) = 3-dehydroshikimate + NADPH + H(+)</text>
        <dbReference type="Rhea" id="RHEA:17737"/>
        <dbReference type="ChEBI" id="CHEBI:15378"/>
        <dbReference type="ChEBI" id="CHEBI:16630"/>
        <dbReference type="ChEBI" id="CHEBI:36208"/>
        <dbReference type="ChEBI" id="CHEBI:57783"/>
        <dbReference type="ChEBI" id="CHEBI:58349"/>
        <dbReference type="EC" id="1.1.1.25"/>
    </reaction>
</comment>
<dbReference type="SUPFAM" id="SSF51735">
    <property type="entry name" value="NAD(P)-binding Rossmann-fold domains"/>
    <property type="match status" value="1"/>
</dbReference>
<feature type="binding site" evidence="7">
    <location>
        <position position="234"/>
    </location>
    <ligand>
        <name>NADP(+)</name>
        <dbReference type="ChEBI" id="CHEBI:58349"/>
    </ligand>
</feature>
<name>A0ABP2ARU8_SARVE</name>
<evidence type="ECO:0000259" key="8">
    <source>
        <dbReference type="Pfam" id="PF08501"/>
    </source>
</evidence>
<dbReference type="HAMAP" id="MF_00222">
    <property type="entry name" value="Shikimate_DH_AroE"/>
    <property type="match status" value="1"/>
</dbReference>
<feature type="binding site" evidence="7">
    <location>
        <position position="86"/>
    </location>
    <ligand>
        <name>shikimate</name>
        <dbReference type="ChEBI" id="CHEBI:36208"/>
    </ligand>
</feature>
<keyword evidence="6 7" id="KW-0057">Aromatic amino acid biosynthesis</keyword>
<dbReference type="SUPFAM" id="SSF53223">
    <property type="entry name" value="Aminoacid dehydrogenase-like, N-terminal domain"/>
    <property type="match status" value="1"/>
</dbReference>
<accession>A0ABP2ARU8</accession>
<feature type="active site" description="Proton acceptor" evidence="7">
    <location>
        <position position="65"/>
    </location>
</feature>
<comment type="subunit">
    <text evidence="7">Homodimer.</text>
</comment>
<comment type="caution">
    <text evidence="9">The sequence shown here is derived from an EMBL/GenBank/DDBJ whole genome shotgun (WGS) entry which is preliminary data.</text>
</comment>
<gene>
    <name evidence="9" type="primary">aroE_1</name>
    <name evidence="7" type="synonym">aroE</name>
    <name evidence="9" type="ORF">ERS852473_01051</name>
</gene>
<feature type="binding site" evidence="7">
    <location>
        <begin position="125"/>
        <end position="129"/>
    </location>
    <ligand>
        <name>NADP(+)</name>
        <dbReference type="ChEBI" id="CHEBI:58349"/>
    </ligand>
</feature>
<evidence type="ECO:0000313" key="10">
    <source>
        <dbReference type="Proteomes" id="UP000095488"/>
    </source>
</evidence>
<comment type="pathway">
    <text evidence="1 7">Metabolic intermediate biosynthesis; chorismate biosynthesis; chorismate from D-erythrose 4-phosphate and phosphoenolpyruvate: step 4/7.</text>
</comment>
<evidence type="ECO:0000256" key="3">
    <source>
        <dbReference type="ARBA" id="ARBA00022605"/>
    </source>
</evidence>
<dbReference type="CDD" id="cd01065">
    <property type="entry name" value="NAD_bind_Shikimate_DH"/>
    <property type="match status" value="1"/>
</dbReference>
<dbReference type="Proteomes" id="UP000095488">
    <property type="component" value="Unassembled WGS sequence"/>
</dbReference>
<keyword evidence="3 7" id="KW-0028">Amino-acid biosynthesis</keyword>
<evidence type="ECO:0000256" key="4">
    <source>
        <dbReference type="ARBA" id="ARBA00022857"/>
    </source>
</evidence>
<dbReference type="InterPro" id="IPR011342">
    <property type="entry name" value="Shikimate_DH"/>
</dbReference>
<dbReference type="InterPro" id="IPR046346">
    <property type="entry name" value="Aminoacid_DH-like_N_sf"/>
</dbReference>
<evidence type="ECO:0000256" key="5">
    <source>
        <dbReference type="ARBA" id="ARBA00023002"/>
    </source>
</evidence>
<sequence length="275" mass="30938">MRNFGLLGEKLGHSLSPEIHRIIFKKLNIEGTYALFEIKKENFCKALDSVKTLNIQGVNVTIPYKEDIIKQIEFISSEAKRIGAINTVKIIDNKVFGYNTDYYGFGYMLSKGSISIKGKDFYVLGSGGAAKAVVAYLEDNGAESINLVSRNKKNAKESFSGFDVNVIDYDDLKKKKGYCIINTTPVGMYPKIDFSPVDKKVIINFNVAVDIVYNPLETKFLKMAKDLGLKCIDGLYMLVGQGVKAEEIWNDIKIDNEILDIIYERLKNILNNKEV</sequence>
<reference evidence="9 10" key="1">
    <citation type="submission" date="2015-09" db="EMBL/GenBank/DDBJ databases">
        <authorList>
            <consortium name="Pathogen Informatics"/>
            <person name="Wu L."/>
            <person name="Ma J."/>
        </authorList>
    </citation>
    <scope>NUCLEOTIDE SEQUENCE [LARGE SCALE GENOMIC DNA]</scope>
    <source>
        <strain evidence="9 10">2789STDY5834858</strain>
    </source>
</reference>
<feature type="binding site" evidence="7">
    <location>
        <position position="101"/>
    </location>
    <ligand>
        <name>shikimate</name>
        <dbReference type="ChEBI" id="CHEBI:36208"/>
    </ligand>
</feature>
<dbReference type="InterPro" id="IPR022893">
    <property type="entry name" value="Shikimate_DH_fam"/>
</dbReference>
<dbReference type="PANTHER" id="PTHR21089:SF1">
    <property type="entry name" value="BIFUNCTIONAL 3-DEHYDROQUINATE DEHYDRATASE_SHIKIMATE DEHYDROGENASE, CHLOROPLASTIC"/>
    <property type="match status" value="1"/>
</dbReference>
<organism evidence="9 10">
    <name type="scientific">Sarcina ventriculi</name>
    <name type="common">Clostridium ventriculi</name>
    <dbReference type="NCBI Taxonomy" id="1267"/>
    <lineage>
        <taxon>Bacteria</taxon>
        <taxon>Bacillati</taxon>
        <taxon>Bacillota</taxon>
        <taxon>Clostridia</taxon>
        <taxon>Eubacteriales</taxon>
        <taxon>Clostridiaceae</taxon>
        <taxon>Sarcina</taxon>
    </lineage>
</organism>
<dbReference type="InterPro" id="IPR036291">
    <property type="entry name" value="NAD(P)-bd_dom_sf"/>
</dbReference>
<dbReference type="PANTHER" id="PTHR21089">
    <property type="entry name" value="SHIKIMATE DEHYDROGENASE"/>
    <property type="match status" value="1"/>
</dbReference>
<comment type="caution">
    <text evidence="7">Lacks conserved residue(s) required for the propagation of feature annotation.</text>
</comment>
<protein>
    <recommendedName>
        <fullName evidence="2 7">Shikimate dehydrogenase (NADP(+))</fullName>
        <shortName evidence="7">SDH</shortName>
        <ecNumber evidence="2 7">1.1.1.25</ecNumber>
    </recommendedName>
</protein>
<feature type="binding site" evidence="7">
    <location>
        <position position="241"/>
    </location>
    <ligand>
        <name>shikimate</name>
        <dbReference type="ChEBI" id="CHEBI:36208"/>
    </ligand>
</feature>
<keyword evidence="4 7" id="KW-0521">NADP</keyword>
<evidence type="ECO:0000256" key="2">
    <source>
        <dbReference type="ARBA" id="ARBA00012962"/>
    </source>
</evidence>
<evidence type="ECO:0000256" key="6">
    <source>
        <dbReference type="ARBA" id="ARBA00023141"/>
    </source>
</evidence>
<dbReference type="InterPro" id="IPR013708">
    <property type="entry name" value="Shikimate_DH-bd_N"/>
</dbReference>
<dbReference type="RefSeq" id="WP_055258344.1">
    <property type="nucleotide sequence ID" value="NZ_CABIXL010000003.1"/>
</dbReference>
<dbReference type="EMBL" id="CYZR01000003">
    <property type="protein sequence ID" value="CUN77197.1"/>
    <property type="molecule type" value="Genomic_DNA"/>
</dbReference>
<dbReference type="EC" id="1.1.1.25" evidence="2 7"/>
<keyword evidence="5 7" id="KW-0560">Oxidoreductase</keyword>
<feature type="binding site" evidence="7">
    <location>
        <begin position="14"/>
        <end position="16"/>
    </location>
    <ligand>
        <name>shikimate</name>
        <dbReference type="ChEBI" id="CHEBI:36208"/>
    </ligand>
</feature>
<dbReference type="GO" id="GO:0004764">
    <property type="term" value="F:shikimate 3-dehydrogenase (NADP+) activity"/>
    <property type="evidence" value="ECO:0007669"/>
    <property type="project" value="UniProtKB-EC"/>
</dbReference>
<feature type="binding site" evidence="7">
    <location>
        <position position="213"/>
    </location>
    <ligand>
        <name>shikimate</name>
        <dbReference type="ChEBI" id="CHEBI:36208"/>
    </ligand>
</feature>
<evidence type="ECO:0000256" key="7">
    <source>
        <dbReference type="HAMAP-Rule" id="MF_00222"/>
    </source>
</evidence>